<evidence type="ECO:0000313" key="1">
    <source>
        <dbReference type="EMBL" id="NYZ70069.1"/>
    </source>
</evidence>
<dbReference type="AlphaFoldDB" id="A0A853IAV1"/>
<evidence type="ECO:0000313" key="2">
    <source>
        <dbReference type="Proteomes" id="UP000569732"/>
    </source>
</evidence>
<dbReference type="RefSeq" id="WP_180572009.1">
    <property type="nucleotide sequence ID" value="NZ_JACCKB010000251.1"/>
</dbReference>
<dbReference type="EMBL" id="JACCKB010000251">
    <property type="protein sequence ID" value="NYZ70069.1"/>
    <property type="molecule type" value="Genomic_DNA"/>
</dbReference>
<keyword evidence="2" id="KW-1185">Reference proteome</keyword>
<name>A0A853IAV1_9GAMM</name>
<proteinExistence type="predicted"/>
<accession>A0A853IAV1</accession>
<organism evidence="1 2">
    <name type="scientific">Spartinivicinus marinus</name>
    <dbReference type="NCBI Taxonomy" id="2994442"/>
    <lineage>
        <taxon>Bacteria</taxon>
        <taxon>Pseudomonadati</taxon>
        <taxon>Pseudomonadota</taxon>
        <taxon>Gammaproteobacteria</taxon>
        <taxon>Oceanospirillales</taxon>
        <taxon>Zooshikellaceae</taxon>
        <taxon>Spartinivicinus</taxon>
    </lineage>
</organism>
<dbReference type="Proteomes" id="UP000569732">
    <property type="component" value="Unassembled WGS sequence"/>
</dbReference>
<sequence length="116" mass="13269">MGNYGYNSEDTKSINLINKSLVEVLSEVEKRPLLWLSERNIQCLDSFLTGWFIGKGNQQKESDVLKGVQKFIEAKFKQTNTSLGWCDIIVSNVDPSETLDVFFSLFHEYIESPISK</sequence>
<gene>
    <name evidence="1" type="ORF">H0A36_29060</name>
</gene>
<protein>
    <submittedName>
        <fullName evidence="1">Uncharacterized protein</fullName>
    </submittedName>
</protein>
<reference evidence="1 2" key="1">
    <citation type="submission" date="2020-07" db="EMBL/GenBank/DDBJ databases">
        <title>Endozoicomonas sp. nov., isolated from sediment.</title>
        <authorList>
            <person name="Gu T."/>
        </authorList>
    </citation>
    <scope>NUCLEOTIDE SEQUENCE [LARGE SCALE GENOMIC DNA]</scope>
    <source>
        <strain evidence="1 2">SM1973</strain>
    </source>
</reference>
<comment type="caution">
    <text evidence="1">The sequence shown here is derived from an EMBL/GenBank/DDBJ whole genome shotgun (WGS) entry which is preliminary data.</text>
</comment>